<dbReference type="AlphaFoldDB" id="F2J1W6"/>
<evidence type="ECO:0000313" key="2">
    <source>
        <dbReference type="Proteomes" id="UP000008130"/>
    </source>
</evidence>
<reference evidence="1 2" key="1">
    <citation type="journal article" date="2011" name="J. Bacteriol.">
        <title>Complete genome sequence of Polymorphum gilvum SL003B-26A1T, a crude oil-degrading bacterium from oil-polluted saline soil.</title>
        <authorList>
            <person name="Li S.G."/>
            <person name="Tang Y.Q."/>
            <person name="Nie Y."/>
            <person name="Cai M."/>
            <person name="Wu X.L."/>
        </authorList>
    </citation>
    <scope>NUCLEOTIDE SEQUENCE [LARGE SCALE GENOMIC DNA]</scope>
    <source>
        <strain evidence="2">LMG 25793 / CGMCC 1.9160 / SL003B-26A1</strain>
    </source>
</reference>
<keyword evidence="2" id="KW-1185">Reference proteome</keyword>
<dbReference type="eggNOG" id="ENOG50339XM">
    <property type="taxonomic scope" value="Bacteria"/>
</dbReference>
<evidence type="ECO:0000313" key="1">
    <source>
        <dbReference type="EMBL" id="ADZ72027.1"/>
    </source>
</evidence>
<organism evidence="1 2">
    <name type="scientific">Polymorphum gilvum (strain LMG 25793 / CGMCC 1.9160 / SL003B-26A1)</name>
    <dbReference type="NCBI Taxonomy" id="991905"/>
    <lineage>
        <taxon>Bacteria</taxon>
        <taxon>Pseudomonadati</taxon>
        <taxon>Pseudomonadota</taxon>
        <taxon>Alphaproteobacteria</taxon>
        <taxon>Rhodobacterales</taxon>
        <taxon>Paracoccaceae</taxon>
        <taxon>Polymorphum</taxon>
    </lineage>
</organism>
<dbReference type="EMBL" id="CP002568">
    <property type="protein sequence ID" value="ADZ72027.1"/>
    <property type="molecule type" value="Genomic_DNA"/>
</dbReference>
<dbReference type="OrthoDB" id="7652274at2"/>
<sequence length="74" mass="8469">MTTTETTKSKKPTHAVFHVTGKEDKARWNRIGAAWAHKDGKGFNLDLDMIPMKTGRFVIRENRPEDAKEEKEGQ</sequence>
<accession>F2J1W6</accession>
<dbReference type="RefSeq" id="WP_013654336.1">
    <property type="nucleotide sequence ID" value="NC_015259.1"/>
</dbReference>
<proteinExistence type="predicted"/>
<gene>
    <name evidence="1" type="ordered locus">SL003B_3605</name>
</gene>
<dbReference type="HOGENOM" id="CLU_179218_1_0_5"/>
<protein>
    <submittedName>
        <fullName evidence="1">Uncharacterized protein</fullName>
    </submittedName>
</protein>
<name>F2J1W6_POLGS</name>
<dbReference type="KEGG" id="pgv:SL003B_3605"/>
<dbReference type="Proteomes" id="UP000008130">
    <property type="component" value="Chromosome"/>
</dbReference>